<comment type="caution">
    <text evidence="1">The sequence shown here is derived from an EMBL/GenBank/DDBJ whole genome shotgun (WGS) entry which is preliminary data.</text>
</comment>
<gene>
    <name evidence="1" type="ORF">J2S19_002091</name>
</gene>
<proteinExistence type="predicted"/>
<evidence type="ECO:0000313" key="1">
    <source>
        <dbReference type="EMBL" id="MDQ0230834.1"/>
    </source>
</evidence>
<keyword evidence="2" id="KW-1185">Reference proteome</keyword>
<reference evidence="1 2" key="1">
    <citation type="submission" date="2023-07" db="EMBL/GenBank/DDBJ databases">
        <title>Genomic Encyclopedia of Type Strains, Phase IV (KMG-IV): sequencing the most valuable type-strain genomes for metagenomic binning, comparative biology and taxonomic classification.</title>
        <authorList>
            <person name="Goeker M."/>
        </authorList>
    </citation>
    <scope>NUCLEOTIDE SEQUENCE [LARGE SCALE GENOMIC DNA]</scope>
    <source>
        <strain evidence="1 2">DSM 29005</strain>
    </source>
</reference>
<evidence type="ECO:0000313" key="2">
    <source>
        <dbReference type="Proteomes" id="UP001234495"/>
    </source>
</evidence>
<evidence type="ECO:0008006" key="3">
    <source>
        <dbReference type="Google" id="ProtNLM"/>
    </source>
</evidence>
<dbReference type="Proteomes" id="UP001234495">
    <property type="component" value="Unassembled WGS sequence"/>
</dbReference>
<name>A0ABT9ZF22_9BACI</name>
<sequence>MNFFERIEANLLTDDPVVQEFVLESLHDYPNVDKKWVERLLKEAVINDIKRDLILIYCPVDSEHEEVIPLVMDGLQNTPNESKHLYVNIIDKLSPAILWKYKELLAPFYTEEEWSLYDVLVNGEERKVFAVFNELIERLNNEQAFNGNLYRMAKKTAYILVKKQWITDNELESIFISNLQNEWFQYDGYLAIYMIGLMKNERYIQQLTQLLVRDDDILLDEVAFALIFMQKEAVVDAVAPFLIKEESCIFATSIVENYKTDYANKVLKNAYYSADGEDSRAMIIEALAHQLNGPASQELNEYVSERPETFLFSVADLAYSYYKIIDESHPLMNEWINIINQERNGAS</sequence>
<organism evidence="1 2">
    <name type="scientific">Metabacillus malikii</name>
    <dbReference type="NCBI Taxonomy" id="1504265"/>
    <lineage>
        <taxon>Bacteria</taxon>
        <taxon>Bacillati</taxon>
        <taxon>Bacillota</taxon>
        <taxon>Bacilli</taxon>
        <taxon>Bacillales</taxon>
        <taxon>Bacillaceae</taxon>
        <taxon>Metabacillus</taxon>
    </lineage>
</organism>
<dbReference type="RefSeq" id="WP_307340855.1">
    <property type="nucleotide sequence ID" value="NZ_JAUSUD010000008.1"/>
</dbReference>
<accession>A0ABT9ZF22</accession>
<protein>
    <recommendedName>
        <fullName evidence="3">HEAT repeat domain-containing protein</fullName>
    </recommendedName>
</protein>
<dbReference type="EMBL" id="JAUSUD010000008">
    <property type="protein sequence ID" value="MDQ0230834.1"/>
    <property type="molecule type" value="Genomic_DNA"/>
</dbReference>